<proteinExistence type="predicted"/>
<dbReference type="EMBL" id="JANBPG010000120">
    <property type="protein sequence ID" value="KAJ1899846.1"/>
    <property type="molecule type" value="Genomic_DNA"/>
</dbReference>
<gene>
    <name evidence="1" type="ORF">LPJ66_001849</name>
</gene>
<evidence type="ECO:0000313" key="2">
    <source>
        <dbReference type="Proteomes" id="UP001150581"/>
    </source>
</evidence>
<name>A0ACC1IS41_9FUNG</name>
<protein>
    <submittedName>
        <fullName evidence="1">Uncharacterized protein</fullName>
    </submittedName>
</protein>
<sequence>MSTQQQQQQQPTANGTAPASSEGRKVATQEVGWMFANEYYTIMNREPQRLHCFYAKKSTAIHGTDGEVVKQANGQQEIRAVIEAGEFKGRKVQVTNVDTLASIDGSIIVQAIGQMDTKDGTSYQRFAQTFLLAEQQGGYYLHNDIMRYLSDDTEDREPAAEPVFEPVAAAPAVEAVKKDERADADEIFKKVEEIPVVQAVPVEAVAEVTADAAVEAVAPAPKAEIVEAPIEAVVLVVDAPVAIKPEPKAPRAPKEKPAAAPAPKAEEKPAPAPAKPTTWAGLAAVNSNKWNNNTIAKVEGTVAPATPTTSAPTAANPAASDAPRTSTPVPSARGHQQRRNDALSVFLKNIPQAATIIAIKAGCKNFGPITSVDFTLHKTTGVVEFATEAAKQAALRAGSAVISGGQVAIEERRSRQQSGRREGAPKQVGQGPAPARNGSGEFERVNSSRGSRGRAPAAGSATANGTAATSNGTSNPGNRARGGKQ</sequence>
<keyword evidence="2" id="KW-1185">Reference proteome</keyword>
<accession>A0ACC1IS41</accession>
<organism evidence="1 2">
    <name type="scientific">Kickxella alabastrina</name>
    <dbReference type="NCBI Taxonomy" id="61397"/>
    <lineage>
        <taxon>Eukaryota</taxon>
        <taxon>Fungi</taxon>
        <taxon>Fungi incertae sedis</taxon>
        <taxon>Zoopagomycota</taxon>
        <taxon>Kickxellomycotina</taxon>
        <taxon>Kickxellomycetes</taxon>
        <taxon>Kickxellales</taxon>
        <taxon>Kickxellaceae</taxon>
        <taxon>Kickxella</taxon>
    </lineage>
</organism>
<reference evidence="1" key="1">
    <citation type="submission" date="2022-07" db="EMBL/GenBank/DDBJ databases">
        <title>Phylogenomic reconstructions and comparative analyses of Kickxellomycotina fungi.</title>
        <authorList>
            <person name="Reynolds N.K."/>
            <person name="Stajich J.E."/>
            <person name="Barry K."/>
            <person name="Grigoriev I.V."/>
            <person name="Crous P."/>
            <person name="Smith M.E."/>
        </authorList>
    </citation>
    <scope>NUCLEOTIDE SEQUENCE</scope>
    <source>
        <strain evidence="1">Benny 63K</strain>
    </source>
</reference>
<evidence type="ECO:0000313" key="1">
    <source>
        <dbReference type="EMBL" id="KAJ1899846.1"/>
    </source>
</evidence>
<dbReference type="Proteomes" id="UP001150581">
    <property type="component" value="Unassembled WGS sequence"/>
</dbReference>
<comment type="caution">
    <text evidence="1">The sequence shown here is derived from an EMBL/GenBank/DDBJ whole genome shotgun (WGS) entry which is preliminary data.</text>
</comment>